<name>A0ABR1IQP0_9AGAR</name>
<feature type="domain" description="F-box" evidence="1">
    <location>
        <begin position="40"/>
        <end position="72"/>
    </location>
</feature>
<sequence>MVSYRRAQVPFILRVSFIPSISKHPFVLLSVLVMCLHRPLPLEMVFAISSFLDCDSLKNASLVCRAWRVPVQETLFGVFCRSIPGEYVDELEERTLLFITRLKVRMPSIPNRPFSFRRLRYLVLFQKAIPAGELYSFPTSLVSSSVGHLQVLELVRITTDKPFWVALAGSLGSAKNPSRLKRLSMIGIIVIGDNTGACTPAHFEDLTLVISDVFGISLLVNRLQFFGLRELQLGSVSRFESRNYAVLVEQFGSSLTSLVIKDECEGKISSLVTATYTALISPIVPSIQ</sequence>
<evidence type="ECO:0000313" key="2">
    <source>
        <dbReference type="EMBL" id="KAK7435889.1"/>
    </source>
</evidence>
<reference evidence="2 3" key="1">
    <citation type="submission" date="2024-01" db="EMBL/GenBank/DDBJ databases">
        <title>A draft genome for the cacao thread blight pathogen Marasmiellus scandens.</title>
        <authorList>
            <person name="Baruah I.K."/>
            <person name="Leung J."/>
            <person name="Bukari Y."/>
            <person name="Amoako-Attah I."/>
            <person name="Meinhardt L.W."/>
            <person name="Bailey B.A."/>
            <person name="Cohen S.P."/>
        </authorList>
    </citation>
    <scope>NUCLEOTIDE SEQUENCE [LARGE SCALE GENOMIC DNA]</scope>
    <source>
        <strain evidence="2 3">GH-19</strain>
    </source>
</reference>
<gene>
    <name evidence="2" type="ORF">VKT23_019420</name>
</gene>
<keyword evidence="3" id="KW-1185">Reference proteome</keyword>
<dbReference type="Proteomes" id="UP001498398">
    <property type="component" value="Unassembled WGS sequence"/>
</dbReference>
<dbReference type="SUPFAM" id="SSF81383">
    <property type="entry name" value="F-box domain"/>
    <property type="match status" value="1"/>
</dbReference>
<protein>
    <recommendedName>
        <fullName evidence="1">F-box domain-containing protein</fullName>
    </recommendedName>
</protein>
<dbReference type="EMBL" id="JBANRG010000101">
    <property type="protein sequence ID" value="KAK7435889.1"/>
    <property type="molecule type" value="Genomic_DNA"/>
</dbReference>
<evidence type="ECO:0000259" key="1">
    <source>
        <dbReference type="Pfam" id="PF12937"/>
    </source>
</evidence>
<accession>A0ABR1IQP0</accession>
<dbReference type="Gene3D" id="1.20.1280.50">
    <property type="match status" value="1"/>
</dbReference>
<organism evidence="2 3">
    <name type="scientific">Marasmiellus scandens</name>
    <dbReference type="NCBI Taxonomy" id="2682957"/>
    <lineage>
        <taxon>Eukaryota</taxon>
        <taxon>Fungi</taxon>
        <taxon>Dikarya</taxon>
        <taxon>Basidiomycota</taxon>
        <taxon>Agaricomycotina</taxon>
        <taxon>Agaricomycetes</taxon>
        <taxon>Agaricomycetidae</taxon>
        <taxon>Agaricales</taxon>
        <taxon>Marasmiineae</taxon>
        <taxon>Omphalotaceae</taxon>
        <taxon>Marasmiellus</taxon>
    </lineage>
</organism>
<comment type="caution">
    <text evidence="2">The sequence shown here is derived from an EMBL/GenBank/DDBJ whole genome shotgun (WGS) entry which is preliminary data.</text>
</comment>
<dbReference type="InterPro" id="IPR036047">
    <property type="entry name" value="F-box-like_dom_sf"/>
</dbReference>
<evidence type="ECO:0000313" key="3">
    <source>
        <dbReference type="Proteomes" id="UP001498398"/>
    </source>
</evidence>
<dbReference type="InterPro" id="IPR001810">
    <property type="entry name" value="F-box_dom"/>
</dbReference>
<proteinExistence type="predicted"/>
<dbReference type="Pfam" id="PF12937">
    <property type="entry name" value="F-box-like"/>
    <property type="match status" value="1"/>
</dbReference>